<dbReference type="PANTHER" id="PTHR21240:SF28">
    <property type="entry name" value="ISO-OROTATE DECARBOXYLASE (EUROFUNG)"/>
    <property type="match status" value="1"/>
</dbReference>
<comment type="caution">
    <text evidence="3">The sequence shown here is derived from an EMBL/GenBank/DDBJ whole genome shotgun (WGS) entry which is preliminary data.</text>
</comment>
<evidence type="ECO:0000256" key="1">
    <source>
        <dbReference type="ARBA" id="ARBA00023239"/>
    </source>
</evidence>
<dbReference type="InterPro" id="IPR006680">
    <property type="entry name" value="Amidohydro-rel"/>
</dbReference>
<protein>
    <recommendedName>
        <fullName evidence="2">Amidohydrolase-related domain-containing protein</fullName>
    </recommendedName>
</protein>
<dbReference type="GO" id="GO:0016831">
    <property type="term" value="F:carboxy-lyase activity"/>
    <property type="evidence" value="ECO:0007669"/>
    <property type="project" value="InterPro"/>
</dbReference>
<accession>A0A1F6C981</accession>
<dbReference type="Pfam" id="PF04909">
    <property type="entry name" value="Amidohydro_2"/>
    <property type="match status" value="1"/>
</dbReference>
<organism evidence="3 4">
    <name type="scientific">Handelsmanbacteria sp. (strain RIFCSPLOWO2_12_FULL_64_10)</name>
    <dbReference type="NCBI Taxonomy" id="1817868"/>
    <lineage>
        <taxon>Bacteria</taxon>
        <taxon>Candidatus Handelsmaniibacteriota</taxon>
    </lineage>
</organism>
<dbReference type="Gene3D" id="3.20.20.140">
    <property type="entry name" value="Metal-dependent hydrolases"/>
    <property type="match status" value="1"/>
</dbReference>
<dbReference type="InterPro" id="IPR032466">
    <property type="entry name" value="Metal_Hydrolase"/>
</dbReference>
<gene>
    <name evidence="3" type="ORF">A3F84_18485</name>
</gene>
<reference evidence="3 4" key="1">
    <citation type="journal article" date="2016" name="Nat. Commun.">
        <title>Thousands of microbial genomes shed light on interconnected biogeochemical processes in an aquifer system.</title>
        <authorList>
            <person name="Anantharaman K."/>
            <person name="Brown C.T."/>
            <person name="Hug L.A."/>
            <person name="Sharon I."/>
            <person name="Castelle C.J."/>
            <person name="Probst A.J."/>
            <person name="Thomas B.C."/>
            <person name="Singh A."/>
            <person name="Wilkins M.J."/>
            <person name="Karaoz U."/>
            <person name="Brodie E.L."/>
            <person name="Williams K.H."/>
            <person name="Hubbard S.S."/>
            <person name="Banfield J.F."/>
        </authorList>
    </citation>
    <scope>NUCLEOTIDE SEQUENCE [LARGE SCALE GENOMIC DNA]</scope>
    <source>
        <strain evidence="4">RIFCSPLOWO2_12_FULL_64_10</strain>
    </source>
</reference>
<dbReference type="PANTHER" id="PTHR21240">
    <property type="entry name" value="2-AMINO-3-CARBOXYLMUCONATE-6-SEMIALDEHYDE DECARBOXYLASE"/>
    <property type="match status" value="1"/>
</dbReference>
<dbReference type="InterPro" id="IPR032465">
    <property type="entry name" value="ACMSD"/>
</dbReference>
<dbReference type="GO" id="GO:0019748">
    <property type="term" value="P:secondary metabolic process"/>
    <property type="evidence" value="ECO:0007669"/>
    <property type="project" value="TreeGrafter"/>
</dbReference>
<keyword evidence="1" id="KW-0456">Lyase</keyword>
<evidence type="ECO:0000313" key="4">
    <source>
        <dbReference type="Proteomes" id="UP000178606"/>
    </source>
</evidence>
<dbReference type="GO" id="GO:0005737">
    <property type="term" value="C:cytoplasm"/>
    <property type="evidence" value="ECO:0007669"/>
    <property type="project" value="TreeGrafter"/>
</dbReference>
<feature type="domain" description="Amidohydrolase-related" evidence="2">
    <location>
        <begin position="44"/>
        <end position="256"/>
    </location>
</feature>
<sequence>MLIDVNAWLGVWPFRSLKDNTPEALVARLDRSGIDIAAVSLIEAIFHRNVQPANEKLAKAVQPCKDRLLPMATLNPTYPAWEDDLAACHEKLGMKGVRLFPQYHGYPIDGPLGRQVVEACRERNLPVFIPHRIEDARERHWMDPGKTVDLGAVAGLIAAVPGATVVVPNARGVSGSDLWQRTDLRDRPWYVDLSLWEPNREFANFLNQGGASHLLFGTHLPFSYAGSALVKRATLPLNAEGLADVSYRNAAKIFGLKPQAA</sequence>
<dbReference type="Proteomes" id="UP000178606">
    <property type="component" value="Unassembled WGS sequence"/>
</dbReference>
<proteinExistence type="predicted"/>
<evidence type="ECO:0000313" key="3">
    <source>
        <dbReference type="EMBL" id="OGG45736.1"/>
    </source>
</evidence>
<dbReference type="SUPFAM" id="SSF51556">
    <property type="entry name" value="Metallo-dependent hydrolases"/>
    <property type="match status" value="1"/>
</dbReference>
<name>A0A1F6C981_HANXR</name>
<dbReference type="AlphaFoldDB" id="A0A1F6C981"/>
<dbReference type="EMBL" id="MFKF01000367">
    <property type="protein sequence ID" value="OGG45736.1"/>
    <property type="molecule type" value="Genomic_DNA"/>
</dbReference>
<evidence type="ECO:0000259" key="2">
    <source>
        <dbReference type="Pfam" id="PF04909"/>
    </source>
</evidence>
<dbReference type="GO" id="GO:0016787">
    <property type="term" value="F:hydrolase activity"/>
    <property type="evidence" value="ECO:0007669"/>
    <property type="project" value="InterPro"/>
</dbReference>